<dbReference type="CDD" id="cd03449">
    <property type="entry name" value="R_hydratase"/>
    <property type="match status" value="1"/>
</dbReference>
<dbReference type="OMA" id="YECRQHD"/>
<dbReference type="OrthoDB" id="201709at2759"/>
<gene>
    <name evidence="2" type="ORF">DGUA_6G017141</name>
</gene>
<dbReference type="Pfam" id="PF01575">
    <property type="entry name" value="MaoC_dehydratas"/>
    <property type="match status" value="1"/>
</dbReference>
<dbReference type="PANTHER" id="PTHR46263:SF1">
    <property type="entry name" value="ARMADILLO REPEAT-CONTAINING PROTEIN 7"/>
    <property type="match status" value="1"/>
</dbReference>
<name>A0A3B0KFM9_DROGU</name>
<proteinExistence type="predicted"/>
<evidence type="ECO:0000259" key="1">
    <source>
        <dbReference type="Pfam" id="PF01575"/>
    </source>
</evidence>
<dbReference type="InterPro" id="IPR016024">
    <property type="entry name" value="ARM-type_fold"/>
</dbReference>
<sequence length="299" mass="33867">MFSSHRNLKRKTPDQGIDRRQYIGHLVDEYYTTTNVEALEQVTANLTNFAYDPINWPHLHEAEAFDVFIASLKTQNQNLQLHGIAAICNICLDKTAGELIREELGIISGLFVRTDHPEIVLHSLALFFQLLNASVVDKELLLTPSVLKGILLGALRLSSYKMFRQFYRHLSSRAPVAKLQQVQVVKRFTQQDLEQFAQFTGDHNYIHTLELPVEERRVHGALLNAVVAGILGTTLPGPGTVVLEQSFKFLKPCRIETDTVVTVRLLQSRKISTAEYDCRQNDEIVFAGNAKLLTRNRTD</sequence>
<protein>
    <submittedName>
        <fullName evidence="2">Blast:Armadillo repeat-containing protein 7</fullName>
    </submittedName>
</protein>
<dbReference type="GO" id="GO:0018812">
    <property type="term" value="F:3-hydroxyacyl-CoA dehydratase activity"/>
    <property type="evidence" value="ECO:0007669"/>
    <property type="project" value="UniProtKB-ARBA"/>
</dbReference>
<evidence type="ECO:0000313" key="3">
    <source>
        <dbReference type="Proteomes" id="UP000268350"/>
    </source>
</evidence>
<dbReference type="EMBL" id="OUUW01000008">
    <property type="protein sequence ID" value="SPP84536.1"/>
    <property type="molecule type" value="Genomic_DNA"/>
</dbReference>
<dbReference type="AlphaFoldDB" id="A0A3B0KFM9"/>
<dbReference type="InterPro" id="IPR029069">
    <property type="entry name" value="HotDog_dom_sf"/>
</dbReference>
<evidence type="ECO:0000313" key="2">
    <source>
        <dbReference type="EMBL" id="SPP84536.1"/>
    </source>
</evidence>
<dbReference type="InterPro" id="IPR042462">
    <property type="entry name" value="ARMC7"/>
</dbReference>
<dbReference type="Proteomes" id="UP000268350">
    <property type="component" value="Unassembled WGS sequence"/>
</dbReference>
<dbReference type="Gene3D" id="1.25.10.10">
    <property type="entry name" value="Leucine-rich Repeat Variant"/>
    <property type="match status" value="1"/>
</dbReference>
<reference evidence="3" key="1">
    <citation type="submission" date="2018-01" db="EMBL/GenBank/DDBJ databases">
        <authorList>
            <person name="Alioto T."/>
            <person name="Alioto T."/>
        </authorList>
    </citation>
    <scope>NUCLEOTIDE SEQUENCE [LARGE SCALE GENOMIC DNA]</scope>
</reference>
<feature type="domain" description="MaoC-like" evidence="1">
    <location>
        <begin position="187"/>
        <end position="270"/>
    </location>
</feature>
<dbReference type="STRING" id="7266.A0A3B0KFM9"/>
<dbReference type="SUPFAM" id="SSF48371">
    <property type="entry name" value="ARM repeat"/>
    <property type="match status" value="1"/>
</dbReference>
<dbReference type="SUPFAM" id="SSF54637">
    <property type="entry name" value="Thioesterase/thiol ester dehydrase-isomerase"/>
    <property type="match status" value="1"/>
</dbReference>
<dbReference type="PANTHER" id="PTHR46263">
    <property type="entry name" value="ARMADILLO REPEAT-CONTAINING PROTEIN 7"/>
    <property type="match status" value="1"/>
</dbReference>
<dbReference type="Gene3D" id="3.10.129.10">
    <property type="entry name" value="Hotdog Thioesterase"/>
    <property type="match status" value="1"/>
</dbReference>
<dbReference type="InterPro" id="IPR002539">
    <property type="entry name" value="MaoC-like_dom"/>
</dbReference>
<dbReference type="InterPro" id="IPR011989">
    <property type="entry name" value="ARM-like"/>
</dbReference>
<keyword evidence="3" id="KW-1185">Reference proteome</keyword>
<organism evidence="2 3">
    <name type="scientific">Drosophila guanche</name>
    <name type="common">Fruit fly</name>
    <dbReference type="NCBI Taxonomy" id="7266"/>
    <lineage>
        <taxon>Eukaryota</taxon>
        <taxon>Metazoa</taxon>
        <taxon>Ecdysozoa</taxon>
        <taxon>Arthropoda</taxon>
        <taxon>Hexapoda</taxon>
        <taxon>Insecta</taxon>
        <taxon>Pterygota</taxon>
        <taxon>Neoptera</taxon>
        <taxon>Endopterygota</taxon>
        <taxon>Diptera</taxon>
        <taxon>Brachycera</taxon>
        <taxon>Muscomorpha</taxon>
        <taxon>Ephydroidea</taxon>
        <taxon>Drosophilidae</taxon>
        <taxon>Drosophila</taxon>
        <taxon>Sophophora</taxon>
    </lineage>
</organism>
<accession>A0A3B0KFM9</accession>